<accession>A0AAE0WLP3</accession>
<sequence length="715" mass="81110">MDEPNHLDGLCTLCRNFCQHGLERLLRTPLDEQPTPLHHHLTLAALQQSATLGCRLCHTFGKAFLARNYRSRQIDVHQWTQKLDDRCSGYAFQISLGWLAPSGIPTQQSPGGQNLVRAADKIVFYRHQASDFEVDDDDELARELWMLDDTTTAAHRPIMPDVDWEIPRKWILACSRDHQACRGRGMGCLPFRILDVTSIDNLRLVESSDERAEYVTLSHRWGSNSPRITTKATLDGNLKGITMTSLPRMFQDAVTATRTLGYQYLWIDSICIVQDDPADWRQQCARMHEIYWHAAVCIACPGSANASDGFLHPRASKPGATTIPYYTTADRVGECQLRIVSFATETERAADDLGRRKPHSKHDHLRGRAWCMQERLMPSRVLYFGTDQMAFECNTMYQYEDHRLPFPNGGYEDNLPKDVLTQAYSSGGFSVWHDIVEHYTKCSLTRAEDILPALSGVAAFYSSRLLDSEYVAGIWQADLPDGLLWFRAWDSDWWWEEPSTRPEDLPRPMIAADGVLPGWSWASCRYPISYDDLRHYSKTKNESEHSVADCEILNVTTNLTGEDPHGEVSGGDLHLRGKLKRCFFRYRKCRTFILEAIHDEDGNILATNDLALASNYTDPDDPGIAMASPPEVLVLSMQFRLDEHELPLSPSVQAKQNDELDEVWCFLVSASAVLVLRPSVDQSGCFIRIGLLKQQWDPSLDVLFTTADKQDVHIV</sequence>
<dbReference type="PANTHER" id="PTHR33112:SF16">
    <property type="entry name" value="HETEROKARYON INCOMPATIBILITY DOMAIN-CONTAINING PROTEIN"/>
    <property type="match status" value="1"/>
</dbReference>
<dbReference type="PANTHER" id="PTHR33112">
    <property type="entry name" value="DOMAIN PROTEIN, PUTATIVE-RELATED"/>
    <property type="match status" value="1"/>
</dbReference>
<protein>
    <recommendedName>
        <fullName evidence="1">Heterokaryon incompatibility domain-containing protein</fullName>
    </recommendedName>
</protein>
<dbReference type="InterPro" id="IPR010730">
    <property type="entry name" value="HET"/>
</dbReference>
<evidence type="ECO:0000259" key="1">
    <source>
        <dbReference type="Pfam" id="PF06985"/>
    </source>
</evidence>
<evidence type="ECO:0000313" key="3">
    <source>
        <dbReference type="Proteomes" id="UP001274830"/>
    </source>
</evidence>
<evidence type="ECO:0000313" key="2">
    <source>
        <dbReference type="EMBL" id="KAK3673991.1"/>
    </source>
</evidence>
<organism evidence="2 3">
    <name type="scientific">Recurvomyces mirabilis</name>
    <dbReference type="NCBI Taxonomy" id="574656"/>
    <lineage>
        <taxon>Eukaryota</taxon>
        <taxon>Fungi</taxon>
        <taxon>Dikarya</taxon>
        <taxon>Ascomycota</taxon>
        <taxon>Pezizomycotina</taxon>
        <taxon>Dothideomycetes</taxon>
        <taxon>Dothideomycetidae</taxon>
        <taxon>Mycosphaerellales</taxon>
        <taxon>Teratosphaeriaceae</taxon>
        <taxon>Recurvomyces</taxon>
    </lineage>
</organism>
<feature type="domain" description="Heterokaryon incompatibility" evidence="1">
    <location>
        <begin position="214"/>
        <end position="374"/>
    </location>
</feature>
<reference evidence="2" key="1">
    <citation type="submission" date="2023-07" db="EMBL/GenBank/DDBJ databases">
        <title>Black Yeasts Isolated from many extreme environments.</title>
        <authorList>
            <person name="Coleine C."/>
            <person name="Stajich J.E."/>
            <person name="Selbmann L."/>
        </authorList>
    </citation>
    <scope>NUCLEOTIDE SEQUENCE</scope>
    <source>
        <strain evidence="2">CCFEE 5485</strain>
    </source>
</reference>
<dbReference type="Proteomes" id="UP001274830">
    <property type="component" value="Unassembled WGS sequence"/>
</dbReference>
<gene>
    <name evidence="2" type="ORF">LTR78_006193</name>
</gene>
<proteinExistence type="predicted"/>
<dbReference type="AlphaFoldDB" id="A0AAE0WLP3"/>
<dbReference type="Pfam" id="PF06985">
    <property type="entry name" value="HET"/>
    <property type="match status" value="1"/>
</dbReference>
<comment type="caution">
    <text evidence="2">The sequence shown here is derived from an EMBL/GenBank/DDBJ whole genome shotgun (WGS) entry which is preliminary data.</text>
</comment>
<name>A0AAE0WLP3_9PEZI</name>
<dbReference type="EMBL" id="JAUTXT010000022">
    <property type="protein sequence ID" value="KAK3673991.1"/>
    <property type="molecule type" value="Genomic_DNA"/>
</dbReference>
<keyword evidence="3" id="KW-1185">Reference proteome</keyword>